<gene>
    <name evidence="2" type="ORF">DFR34_11384</name>
</gene>
<comment type="caution">
    <text evidence="2">The sequence shown here is derived from an EMBL/GenBank/DDBJ whole genome shotgun (WGS) entry which is preliminary data.</text>
</comment>
<feature type="compositionally biased region" description="Basic and acidic residues" evidence="1">
    <location>
        <begin position="116"/>
        <end position="126"/>
    </location>
</feature>
<accession>A0A318KQU0</accession>
<dbReference type="AlphaFoldDB" id="A0A318KQU0"/>
<proteinExistence type="predicted"/>
<evidence type="ECO:0000313" key="3">
    <source>
        <dbReference type="Proteomes" id="UP000247555"/>
    </source>
</evidence>
<feature type="region of interest" description="Disordered" evidence="1">
    <location>
        <begin position="116"/>
        <end position="145"/>
    </location>
</feature>
<dbReference type="EMBL" id="QJKI01000013">
    <property type="protein sequence ID" value="PXX78075.1"/>
    <property type="molecule type" value="Genomic_DNA"/>
</dbReference>
<keyword evidence="3" id="KW-1185">Reference proteome</keyword>
<organism evidence="2 3">
    <name type="scientific">Rivihabitans pingtungensis</name>
    <dbReference type="NCBI Taxonomy" id="1054498"/>
    <lineage>
        <taxon>Bacteria</taxon>
        <taxon>Pseudomonadati</taxon>
        <taxon>Pseudomonadota</taxon>
        <taxon>Betaproteobacteria</taxon>
        <taxon>Neisseriales</taxon>
        <taxon>Aquaspirillaceae</taxon>
        <taxon>Rivihabitans</taxon>
    </lineage>
</organism>
<sequence>MGEILLLFQHVPPVFAMPNQDPISKQLPLKFANGQTIRRFAKHCPACKHIVDSQHMHGVAQLVQDRVVIVAQARCPACGHGFSVTCVVTDDKQVHRVWVPGWALRWWLSRQRDDDAPLRDRDSREWEYEDTPDVPTPLRNPTPSLSAADVTVASEALGQFQGEPIPAWIENQGQRYVFQRASQDGPRTKLGRDEVLYEGRLVYVRDGVHVEV</sequence>
<protein>
    <submittedName>
        <fullName evidence="2">Uncharacterized protein</fullName>
    </submittedName>
</protein>
<reference evidence="2 3" key="1">
    <citation type="submission" date="2018-05" db="EMBL/GenBank/DDBJ databases">
        <title>Genomic Encyclopedia of Type Strains, Phase IV (KMG-IV): sequencing the most valuable type-strain genomes for metagenomic binning, comparative biology and taxonomic classification.</title>
        <authorList>
            <person name="Goeker M."/>
        </authorList>
    </citation>
    <scope>NUCLEOTIDE SEQUENCE [LARGE SCALE GENOMIC DNA]</scope>
    <source>
        <strain evidence="2 3">DSM 29661</strain>
    </source>
</reference>
<evidence type="ECO:0000256" key="1">
    <source>
        <dbReference type="SAM" id="MobiDB-lite"/>
    </source>
</evidence>
<dbReference type="Proteomes" id="UP000247555">
    <property type="component" value="Unassembled WGS sequence"/>
</dbReference>
<evidence type="ECO:0000313" key="2">
    <source>
        <dbReference type="EMBL" id="PXX78075.1"/>
    </source>
</evidence>
<name>A0A318KQU0_9NEIS</name>